<accession>A0A1X6MK78</accession>
<dbReference type="SUPFAM" id="SSF52047">
    <property type="entry name" value="RNI-like"/>
    <property type="match status" value="1"/>
</dbReference>
<reference evidence="1 2" key="1">
    <citation type="submission" date="2017-04" db="EMBL/GenBank/DDBJ databases">
        <title>Genome Sequence of the Model Brown-Rot Fungus Postia placenta SB12.</title>
        <authorList>
            <consortium name="DOE Joint Genome Institute"/>
            <person name="Gaskell J."/>
            <person name="Kersten P."/>
            <person name="Larrondo L.F."/>
            <person name="Canessa P."/>
            <person name="Martinez D."/>
            <person name="Hibbett D."/>
            <person name="Schmoll M."/>
            <person name="Kubicek C.P."/>
            <person name="Martinez A.T."/>
            <person name="Yadav J."/>
            <person name="Master E."/>
            <person name="Magnuson J.K."/>
            <person name="James T."/>
            <person name="Yaver D."/>
            <person name="Berka R."/>
            <person name="Labutti K."/>
            <person name="Lipzen A."/>
            <person name="Aerts A."/>
            <person name="Barry K."/>
            <person name="Henrissat B."/>
            <person name="Blanchette R."/>
            <person name="Grigoriev I."/>
            <person name="Cullen D."/>
        </authorList>
    </citation>
    <scope>NUCLEOTIDE SEQUENCE [LARGE SCALE GENOMIC DNA]</scope>
    <source>
        <strain evidence="1 2">MAD-698-R-SB12</strain>
    </source>
</reference>
<organism evidence="1 2">
    <name type="scientific">Postia placenta MAD-698-R-SB12</name>
    <dbReference type="NCBI Taxonomy" id="670580"/>
    <lineage>
        <taxon>Eukaryota</taxon>
        <taxon>Fungi</taxon>
        <taxon>Dikarya</taxon>
        <taxon>Basidiomycota</taxon>
        <taxon>Agaricomycotina</taxon>
        <taxon>Agaricomycetes</taxon>
        <taxon>Polyporales</taxon>
        <taxon>Adustoporiaceae</taxon>
        <taxon>Rhodonia</taxon>
    </lineage>
</organism>
<evidence type="ECO:0000313" key="1">
    <source>
        <dbReference type="EMBL" id="OSX56453.1"/>
    </source>
</evidence>
<dbReference type="OrthoDB" id="2805214at2759"/>
<keyword evidence="2" id="KW-1185">Reference proteome</keyword>
<dbReference type="GeneID" id="36324984"/>
<gene>
    <name evidence="1" type="ORF">POSPLADRAFT_1050670</name>
</gene>
<name>A0A1X6MK78_9APHY</name>
<dbReference type="EMBL" id="KZ110613">
    <property type="protein sequence ID" value="OSX56453.1"/>
    <property type="molecule type" value="Genomic_DNA"/>
</dbReference>
<evidence type="ECO:0008006" key="3">
    <source>
        <dbReference type="Google" id="ProtNLM"/>
    </source>
</evidence>
<protein>
    <recommendedName>
        <fullName evidence="3">F-box domain-containing protein</fullName>
    </recommendedName>
</protein>
<dbReference type="AlphaFoldDB" id="A0A1X6MK78"/>
<sequence length="496" mass="54584">MVVVPDLQTQILLSKILKEAPLRRYWEQLLHGMPGLWCTGFSNYTPQVQATMHLQRAQNLPLSLVRACMARIRVLYLNVDFPSGLHTLVGLPASRLEVLLLHSDAPSHLGYEPSTMTLCNGDFPQLRYLSIMQCPIRPAAAFPALTHLHLAHQCMGPLPELLQFLAGAPRLVQLTLSFLRVSSPAAKIDAPEDATPRKVYLDHLRGLCLTEIAPDIVLLLLAHLVIPASPVAIQLAHIRKATPAFFRALPDLPALRGATRLSVEARRGSLVVAGAGATSAVRMHFVDVAGPGSLAPEWLDALLDVLPAGACCRELWWTDWHRPGAAPWTYGLHRTLERMWAVSALVLCEPPMRCKRQGALFDGLFGVDGGASGCAMLPALRTLHLVTHRFAIPARTNEYAKTRACRGRPLTRVVVQVAVDELDSDDVPDEDLRAGPLGLLDASLDELQETVGAVELRVDHCTPSMPLPLVCHDPFVYWESAGMPRPWFQLAREFFD</sequence>
<proteinExistence type="predicted"/>
<dbReference type="Proteomes" id="UP000194127">
    <property type="component" value="Unassembled WGS sequence"/>
</dbReference>
<dbReference type="RefSeq" id="XP_024333247.1">
    <property type="nucleotide sequence ID" value="XM_024480034.1"/>
</dbReference>
<evidence type="ECO:0000313" key="2">
    <source>
        <dbReference type="Proteomes" id="UP000194127"/>
    </source>
</evidence>